<feature type="compositionally biased region" description="Basic and acidic residues" evidence="2">
    <location>
        <begin position="1267"/>
        <end position="1291"/>
    </location>
</feature>
<feature type="region of interest" description="Disordered" evidence="2">
    <location>
        <begin position="1542"/>
        <end position="1592"/>
    </location>
</feature>
<evidence type="ECO:0000313" key="4">
    <source>
        <dbReference type="Proteomes" id="UP000518266"/>
    </source>
</evidence>
<feature type="compositionally biased region" description="Low complexity" evidence="2">
    <location>
        <begin position="1549"/>
        <end position="1567"/>
    </location>
</feature>
<feature type="region of interest" description="Disordered" evidence="2">
    <location>
        <begin position="1247"/>
        <end position="1309"/>
    </location>
</feature>
<dbReference type="EMBL" id="JAAKFY010000018">
    <property type="protein sequence ID" value="KAF3843808.1"/>
    <property type="molecule type" value="Genomic_DNA"/>
</dbReference>
<feature type="region of interest" description="Disordered" evidence="2">
    <location>
        <begin position="1728"/>
        <end position="1762"/>
    </location>
</feature>
<organism evidence="3 4">
    <name type="scientific">Dissostichus mawsoni</name>
    <name type="common">Antarctic cod</name>
    <dbReference type="NCBI Taxonomy" id="36200"/>
    <lineage>
        <taxon>Eukaryota</taxon>
        <taxon>Metazoa</taxon>
        <taxon>Chordata</taxon>
        <taxon>Craniata</taxon>
        <taxon>Vertebrata</taxon>
        <taxon>Euteleostomi</taxon>
        <taxon>Actinopterygii</taxon>
        <taxon>Neopterygii</taxon>
        <taxon>Teleostei</taxon>
        <taxon>Neoteleostei</taxon>
        <taxon>Acanthomorphata</taxon>
        <taxon>Eupercaria</taxon>
        <taxon>Perciformes</taxon>
        <taxon>Notothenioidei</taxon>
        <taxon>Nototheniidae</taxon>
        <taxon>Dissostichus</taxon>
    </lineage>
</organism>
<feature type="compositionally biased region" description="Basic and acidic residues" evidence="2">
    <location>
        <begin position="182"/>
        <end position="197"/>
    </location>
</feature>
<accession>A0A7J5Y650</accession>
<feature type="compositionally biased region" description="Basic and acidic residues" evidence="2">
    <location>
        <begin position="970"/>
        <end position="1006"/>
    </location>
</feature>
<feature type="region of interest" description="Disordered" evidence="2">
    <location>
        <begin position="1062"/>
        <end position="1084"/>
    </location>
</feature>
<feature type="region of interest" description="Disordered" evidence="2">
    <location>
        <begin position="76"/>
        <end position="349"/>
    </location>
</feature>
<keyword evidence="4" id="KW-1185">Reference proteome</keyword>
<feature type="compositionally biased region" description="Polar residues" evidence="2">
    <location>
        <begin position="1474"/>
        <end position="1500"/>
    </location>
</feature>
<feature type="compositionally biased region" description="Basic residues" evidence="2">
    <location>
        <begin position="958"/>
        <end position="969"/>
    </location>
</feature>
<feature type="compositionally biased region" description="Polar residues" evidence="2">
    <location>
        <begin position="1568"/>
        <end position="1587"/>
    </location>
</feature>
<feature type="compositionally biased region" description="Basic and acidic residues" evidence="2">
    <location>
        <begin position="128"/>
        <end position="142"/>
    </location>
</feature>
<keyword evidence="1" id="KW-0175">Coiled coil</keyword>
<feature type="region of interest" description="Disordered" evidence="2">
    <location>
        <begin position="926"/>
        <end position="1036"/>
    </location>
</feature>
<feature type="compositionally biased region" description="Acidic residues" evidence="2">
    <location>
        <begin position="934"/>
        <end position="951"/>
    </location>
</feature>
<feature type="region of interest" description="Disordered" evidence="2">
    <location>
        <begin position="15"/>
        <end position="34"/>
    </location>
</feature>
<feature type="region of interest" description="Disordered" evidence="2">
    <location>
        <begin position="1154"/>
        <end position="1212"/>
    </location>
</feature>
<feature type="compositionally biased region" description="Acidic residues" evidence="2">
    <location>
        <begin position="279"/>
        <end position="290"/>
    </location>
</feature>
<feature type="region of interest" description="Disordered" evidence="2">
    <location>
        <begin position="1430"/>
        <end position="1500"/>
    </location>
</feature>
<evidence type="ECO:0000256" key="1">
    <source>
        <dbReference type="SAM" id="Coils"/>
    </source>
</evidence>
<feature type="compositionally biased region" description="Pro residues" evidence="2">
    <location>
        <begin position="447"/>
        <end position="459"/>
    </location>
</feature>
<feature type="compositionally biased region" description="Low complexity" evidence="2">
    <location>
        <begin position="320"/>
        <end position="335"/>
    </location>
</feature>
<reference evidence="3 4" key="1">
    <citation type="submission" date="2020-03" db="EMBL/GenBank/DDBJ databases">
        <title>Dissostichus mawsoni Genome sequencing and assembly.</title>
        <authorList>
            <person name="Park H."/>
        </authorList>
    </citation>
    <scope>NUCLEOTIDE SEQUENCE [LARGE SCALE GENOMIC DNA]</scope>
    <source>
        <strain evidence="3">DM0001</strain>
        <tissue evidence="3">Muscle</tissue>
    </source>
</reference>
<feature type="compositionally biased region" description="Basic and acidic residues" evidence="2">
    <location>
        <begin position="229"/>
        <end position="256"/>
    </location>
</feature>
<dbReference type="Proteomes" id="UP000518266">
    <property type="component" value="Unassembled WGS sequence"/>
</dbReference>
<feature type="compositionally biased region" description="Low complexity" evidence="2">
    <location>
        <begin position="1441"/>
        <end position="1461"/>
    </location>
</feature>
<feature type="compositionally biased region" description="Polar residues" evidence="2">
    <location>
        <begin position="1252"/>
        <end position="1266"/>
    </location>
</feature>
<dbReference type="OrthoDB" id="9333799at2759"/>
<gene>
    <name evidence="3" type="ORF">F7725_002657</name>
</gene>
<feature type="compositionally biased region" description="Polar residues" evidence="2">
    <location>
        <begin position="1292"/>
        <end position="1309"/>
    </location>
</feature>
<feature type="coiled-coil region" evidence="1">
    <location>
        <begin position="752"/>
        <end position="831"/>
    </location>
</feature>
<feature type="compositionally biased region" description="Low complexity" evidence="2">
    <location>
        <begin position="437"/>
        <end position="446"/>
    </location>
</feature>
<feature type="compositionally biased region" description="Polar residues" evidence="2">
    <location>
        <begin position="257"/>
        <end position="273"/>
    </location>
</feature>
<proteinExistence type="predicted"/>
<evidence type="ECO:0000256" key="2">
    <source>
        <dbReference type="SAM" id="MobiDB-lite"/>
    </source>
</evidence>
<protein>
    <submittedName>
        <fullName evidence="3">Uncharacterized protein</fullName>
    </submittedName>
</protein>
<feature type="compositionally biased region" description="Basic and acidic residues" evidence="2">
    <location>
        <begin position="149"/>
        <end position="169"/>
    </location>
</feature>
<feature type="region of interest" description="Disordered" evidence="2">
    <location>
        <begin position="434"/>
        <end position="460"/>
    </location>
</feature>
<evidence type="ECO:0000313" key="3">
    <source>
        <dbReference type="EMBL" id="KAF3843808.1"/>
    </source>
</evidence>
<name>A0A7J5Y650_DISMA</name>
<feature type="compositionally biased region" description="Acidic residues" evidence="2">
    <location>
        <begin position="299"/>
        <end position="319"/>
    </location>
</feature>
<feature type="compositionally biased region" description="Polar residues" evidence="2">
    <location>
        <begin position="219"/>
        <end position="228"/>
    </location>
</feature>
<sequence length="1778" mass="195705">MRKLKLLQSAEALQRRGGVLQGEEEEEEGGRRQGVCEREGFLLPLTDTLFCEREGCLLLSQTPCVVEQWGGGAEAGGGFAGQTEEDGGAQAAQRTARRESLSQRDPGPGRESLSQRDPGPGGSLSVKETLDQDRSLSVKETLDQDLESESSRSDLNSKSKPEDAKDLEAGSRSAVKPEPGSEESKDVVPGSRSEKTNISESESESEPDQTRDLQPGPLSDQTVGSRSDSGSRSHLNPDFRSDLKTVFRSEETRDLQTRSTSELGSRSTSDQQLGSGSDVETESSSEEDPDLQLGSGSELESESGSDSESESSSEEDQDLESGSGSGSDSGSESESANQQTELQGMLGKETEEDPATKICQPIRGCGCLSCEELADTVCLWVQQGSRVLSESSEAGLQLIEAEETLNTHLRLQTEAESAGLDAENMKQILDHINALQPGGSPLGAAPEPEPAPEDPPSPELPARVDLVLKELQGLNRKLDSNLELAATLRHFPPHGTAVKNRKQFDSGWEKTPQSFLSCQELGNSFLQTANTVSGSALNLQSVVQETLERLGTTEQEVNEMRSQRIIQIQEQRDYCRKYRERLDKTLQDLNCVSEMLDSCTLMDLGSDLQTSKLLERFSQARPHFTQLDAEVEFMLKSWETLRGVQKGLEEEEDEEEEGPVEEEDLSELLKLQEKVKKKIRQSESILDRTSSFHLTSRQEVVLTGRVLTGSLQVLIKVLFSLGPAGGADPDFNWFLWIQRGTAADPESEASRREEKLRRERLLNDDINQLRETFKELKKRFSNLRKRLGGATSRLGSEVRDGGFARETEDAVNELQRQMGELERSVGEHQKTLEMTCRLQTAMEECRSTEAVSVLHRQFEKFVWPTVPQQEERISQITELAVRLHGVEEGRRYIEKTVSKHSEMVESIRALSDGLLALEAKLRMESLKNQQDDGQKEEEEEEDKEKDEDEEEKKEKSLKGNRKKKKKKKKEQTDNRRSQEASDMHELKETGHTPELTAEHDGKEVPVKRQIAAKRKPPLQKSCSLDAERQTESRVTSSYCSTHTFSFPCSPLDTNRRVHNIHNQSQPAATEATPSPSVTGPSFSDIQREFGKDASRGSLSEAELHDVMMEDSLSNDEYDCASPDDISLPPLAETPESIMVQSDVEEGYCFSSHSVHTNQYSRQSERSGTSTGSGSGTGAVRQHRQSSRTDSCPTPPTSRHSSSRFRSESSSFVQSPLTVPAPILFTSTLCSILKTKKTSTANVCLGGPEPSFPSVSNPLDKGNSSDSCSKKDNEVPDKRSPSKTEPVLKEHVSQYNQPQRRTGSPSMITQTDGTLLQTDPQVAELNHIPAKLPQSSCIPEAFNGPDPDCHKDKTPSQETRFLKINTTFPQIKTLICQKNRLLQSFPDTVDAVSKQQRDSFISSPFGEPSDIHCTLTQSSSNLRPKQEQFKTLPEIGPGKANLSVSSLDSGSGLDQDVPSSQTSKEESSMSKNSKQTVYCQSSSLKNHTLKQSSSNLRSQQEQFKTLPVIDPDTEFAHSSSLPLLHQDRIQDTGILTSCKTGLQTNTTLPQNSNLSISSLDSGSGLDQDVPSSQTSKEALSDSMPQSSKTVKDTVYCQPSPSNSHCTLTQVSSKFRSQRESTLSQGGSGVPEVHASNIPEPNSISNIFSNKHQTVYSLHEPLTSSCTQQCVHDPGITPLLLLSPQPEPQALAHLHVTPLSSPPHLLMPDQDPTICQPMTIREEIRLTPQIQGPSLPAPVPQAQAESLPQGKASHPGPPCFTRPLSRATVMEGSPVTLKWR</sequence>
<comment type="caution">
    <text evidence="3">The sequence shown here is derived from an EMBL/GenBank/DDBJ whole genome shotgun (WGS) entry which is preliminary data.</text>
</comment>